<sequence>MLTTQEVEKEIVLRFNHEYELFEYLESVYQICKTYILFHPTLAKDSLTLLQTLLQQFLDYFDIDSLKRTNNKLLIKILPIEFVCAQFRLIKSDLFSGDLYSYEIPLENYLVLKVVELTHFYPNLQLPPDFFNLRKNNDYIHCLDLLFAKSKLGLVTCFELKEQAEKVLEETDSNILNEDSYIMLATAVPRLKNILPKSIDTSLLKNISIDKLFLLDSEIS</sequence>
<dbReference type="HOGENOM" id="CLU_1255231_0_0_11"/>
<reference evidence="1 2" key="1">
    <citation type="submission" date="2012-01" db="EMBL/GenBank/DDBJ databases">
        <title>The Genome Sequence of Scardovia inopinata F0304.</title>
        <authorList>
            <consortium name="The Broad Institute Genome Sequencing Platform"/>
            <person name="Ward D."/>
            <person name="Earl A."/>
            <person name="Feldgarden M."/>
            <person name="Gevers D."/>
            <person name="Young S."/>
            <person name="Zeng Q."/>
            <person name="Koehrsen M."/>
            <person name="Alvarado L."/>
            <person name="Berlin A.M."/>
            <person name="Borenstein D."/>
            <person name="Chapman S.B."/>
            <person name="Chen Z."/>
            <person name="Engels R."/>
            <person name="Freedman E."/>
            <person name="Gellesch M."/>
            <person name="Goldberg J."/>
            <person name="Griggs A."/>
            <person name="Gujja S."/>
            <person name="Heilman E.R."/>
            <person name="Heiman D.I."/>
            <person name="Hepburn T.A."/>
            <person name="Howarth C."/>
            <person name="Jen D."/>
            <person name="Larson L."/>
            <person name="Mehta T."/>
            <person name="Park D."/>
            <person name="Pearson M."/>
            <person name="Richards J."/>
            <person name="Roberts A."/>
            <person name="Saif S."/>
            <person name="Shea T.D."/>
            <person name="Shenoy N."/>
            <person name="Sisk P."/>
            <person name="Stolte C."/>
            <person name="Sykes S.N."/>
            <person name="Walk T."/>
            <person name="White J."/>
            <person name="Yandava C."/>
            <person name="Izard J."/>
            <person name="Baranova O.V."/>
            <person name="Blanton J.M."/>
            <person name="Tanner A.C."/>
            <person name="Dewhirst F."/>
            <person name="Haas B."/>
            <person name="Nusbaum C."/>
            <person name="Birren B."/>
        </authorList>
    </citation>
    <scope>NUCLEOTIDE SEQUENCE [LARGE SCALE GENOMIC DNA]</scope>
    <source>
        <strain evidence="1 2">F0304</strain>
    </source>
</reference>
<name>W5IK09_SCAIO</name>
<keyword evidence="2" id="KW-1185">Reference proteome</keyword>
<proteinExistence type="predicted"/>
<dbReference type="Proteomes" id="UP000005777">
    <property type="component" value="Unassembled WGS sequence"/>
</dbReference>
<accession>W5IK09</accession>
<gene>
    <name evidence="1" type="ORF">HMPREF9020_01008</name>
</gene>
<evidence type="ECO:0000313" key="2">
    <source>
        <dbReference type="Proteomes" id="UP000005777"/>
    </source>
</evidence>
<dbReference type="RefSeq" id="WP_006293386.1">
    <property type="nucleotide sequence ID" value="NZ_GG770225.1"/>
</dbReference>
<dbReference type="EMBL" id="ADCX01000004">
    <property type="protein sequence ID" value="EFG27366.1"/>
    <property type="molecule type" value="Genomic_DNA"/>
</dbReference>
<comment type="caution">
    <text evidence="1">The sequence shown here is derived from an EMBL/GenBank/DDBJ whole genome shotgun (WGS) entry which is preliminary data.</text>
</comment>
<protein>
    <submittedName>
        <fullName evidence="1">Uncharacterized protein</fullName>
    </submittedName>
</protein>
<organism evidence="1 2">
    <name type="scientific">Scardovia inopinata F0304</name>
    <dbReference type="NCBI Taxonomy" id="641146"/>
    <lineage>
        <taxon>Bacteria</taxon>
        <taxon>Bacillati</taxon>
        <taxon>Actinomycetota</taxon>
        <taxon>Actinomycetes</taxon>
        <taxon>Bifidobacteriales</taxon>
        <taxon>Bifidobacteriaceae</taxon>
        <taxon>Scardovia</taxon>
    </lineage>
</organism>
<dbReference type="AlphaFoldDB" id="W5IK09"/>
<evidence type="ECO:0000313" key="1">
    <source>
        <dbReference type="EMBL" id="EFG27366.1"/>
    </source>
</evidence>